<evidence type="ECO:0000256" key="4">
    <source>
        <dbReference type="ARBA" id="ARBA00022801"/>
    </source>
</evidence>
<dbReference type="EMBL" id="VTPC01002784">
    <property type="protein sequence ID" value="KAF2899492.1"/>
    <property type="molecule type" value="Genomic_DNA"/>
</dbReference>
<dbReference type="SUPFAM" id="SSF50494">
    <property type="entry name" value="Trypsin-like serine proteases"/>
    <property type="match status" value="1"/>
</dbReference>
<dbReference type="InterPro" id="IPR018114">
    <property type="entry name" value="TRYPSIN_HIS"/>
</dbReference>
<gene>
    <name evidence="11" type="ORF">ILUMI_06683</name>
</gene>
<dbReference type="SMART" id="SM00020">
    <property type="entry name" value="Tryp_SPc"/>
    <property type="match status" value="1"/>
</dbReference>
<keyword evidence="6" id="KW-0865">Zymogen</keyword>
<evidence type="ECO:0000256" key="9">
    <source>
        <dbReference type="SAM" id="SignalP"/>
    </source>
</evidence>
<dbReference type="PROSITE" id="PS50240">
    <property type="entry name" value="TRYPSIN_DOM"/>
    <property type="match status" value="1"/>
</dbReference>
<dbReference type="PROSITE" id="PS00135">
    <property type="entry name" value="TRYPSIN_SER"/>
    <property type="match status" value="1"/>
</dbReference>
<evidence type="ECO:0000256" key="2">
    <source>
        <dbReference type="ARBA" id="ARBA00022670"/>
    </source>
</evidence>
<dbReference type="GO" id="GO:0006508">
    <property type="term" value="P:proteolysis"/>
    <property type="evidence" value="ECO:0007669"/>
    <property type="project" value="UniProtKB-KW"/>
</dbReference>
<evidence type="ECO:0000256" key="1">
    <source>
        <dbReference type="ARBA" id="ARBA00007664"/>
    </source>
</evidence>
<dbReference type="PRINTS" id="PR00722">
    <property type="entry name" value="CHYMOTRYPSIN"/>
</dbReference>
<feature type="chain" id="PRO_5035458848" description="Peptidase S1 domain-containing protein" evidence="9">
    <location>
        <begin position="17"/>
        <end position="259"/>
    </location>
</feature>
<dbReference type="InterPro" id="IPR001314">
    <property type="entry name" value="Peptidase_S1A"/>
</dbReference>
<comment type="caution">
    <text evidence="11">The sequence shown here is derived from an EMBL/GenBank/DDBJ whole genome shotgun (WGS) entry which is preliminary data.</text>
</comment>
<keyword evidence="4 8" id="KW-0378">Hydrolase</keyword>
<keyword evidence="7" id="KW-1015">Disulfide bond</keyword>
<evidence type="ECO:0000256" key="6">
    <source>
        <dbReference type="ARBA" id="ARBA00023145"/>
    </source>
</evidence>
<proteinExistence type="inferred from homology"/>
<dbReference type="OrthoDB" id="10059102at2759"/>
<keyword evidence="3 9" id="KW-0732">Signal</keyword>
<dbReference type="Proteomes" id="UP000801492">
    <property type="component" value="Unassembled WGS sequence"/>
</dbReference>
<evidence type="ECO:0000256" key="5">
    <source>
        <dbReference type="ARBA" id="ARBA00022825"/>
    </source>
</evidence>
<dbReference type="InterPro" id="IPR033116">
    <property type="entry name" value="TRYPSIN_SER"/>
</dbReference>
<organism evidence="11 12">
    <name type="scientific">Ignelater luminosus</name>
    <name type="common">Cucubano</name>
    <name type="synonym">Pyrophorus luminosus</name>
    <dbReference type="NCBI Taxonomy" id="2038154"/>
    <lineage>
        <taxon>Eukaryota</taxon>
        <taxon>Metazoa</taxon>
        <taxon>Ecdysozoa</taxon>
        <taxon>Arthropoda</taxon>
        <taxon>Hexapoda</taxon>
        <taxon>Insecta</taxon>
        <taxon>Pterygota</taxon>
        <taxon>Neoptera</taxon>
        <taxon>Endopterygota</taxon>
        <taxon>Coleoptera</taxon>
        <taxon>Polyphaga</taxon>
        <taxon>Elateriformia</taxon>
        <taxon>Elateroidea</taxon>
        <taxon>Elateridae</taxon>
        <taxon>Agrypninae</taxon>
        <taxon>Pyrophorini</taxon>
        <taxon>Ignelater</taxon>
    </lineage>
</organism>
<dbReference type="PROSITE" id="PS00134">
    <property type="entry name" value="TRYPSIN_HIS"/>
    <property type="match status" value="1"/>
</dbReference>
<dbReference type="FunFam" id="2.40.10.10:FF:000077">
    <property type="entry name" value="Predicted protein"/>
    <property type="match status" value="1"/>
</dbReference>
<reference evidence="11" key="1">
    <citation type="submission" date="2019-08" db="EMBL/GenBank/DDBJ databases">
        <title>The genome of the North American firefly Photinus pyralis.</title>
        <authorList>
            <consortium name="Photinus pyralis genome working group"/>
            <person name="Fallon T.R."/>
            <person name="Sander Lower S.E."/>
            <person name="Weng J.-K."/>
        </authorList>
    </citation>
    <scope>NUCLEOTIDE SEQUENCE</scope>
    <source>
        <strain evidence="11">TRF0915ILg1</strain>
        <tissue evidence="11">Whole body</tissue>
    </source>
</reference>
<keyword evidence="2 8" id="KW-0645">Protease</keyword>
<feature type="signal peptide" evidence="9">
    <location>
        <begin position="1"/>
        <end position="16"/>
    </location>
</feature>
<dbReference type="InterPro" id="IPR050430">
    <property type="entry name" value="Peptidase_S1"/>
</dbReference>
<accession>A0A8K0D9G8</accession>
<evidence type="ECO:0000256" key="7">
    <source>
        <dbReference type="ARBA" id="ARBA00023157"/>
    </source>
</evidence>
<dbReference type="PANTHER" id="PTHR24276">
    <property type="entry name" value="POLYSERASE-RELATED"/>
    <property type="match status" value="1"/>
</dbReference>
<feature type="domain" description="Peptidase S1" evidence="10">
    <location>
        <begin position="26"/>
        <end position="256"/>
    </location>
</feature>
<sequence length="259" mass="27985">MFRLVFTVAIIALTYGRQITDFGGRLVGGKDAEIEDHPYQLSIEFGNVHFCGASLIRPKVAVTAAHCLEEVGGDNTYLSVRAGSSLVHEGGQVANILEIYDHPKFDTDIGDYDVSVILLDQSFVLGAGVQTIPLQPVNEEIPTGTVATVTGWGTLHEKGPYPDKLQQVQVAKIEFSKCVELYSHHNRTVADTMVCFGFIKGGKDTCEGDSGGPLVINGMLVGLVSWGLGCAQPNQPGLYTKISHPEINSYIKKCVAKFE</sequence>
<dbReference type="InterPro" id="IPR009003">
    <property type="entry name" value="Peptidase_S1_PA"/>
</dbReference>
<keyword evidence="5 8" id="KW-0720">Serine protease</keyword>
<evidence type="ECO:0000256" key="8">
    <source>
        <dbReference type="RuleBase" id="RU363034"/>
    </source>
</evidence>
<dbReference type="AlphaFoldDB" id="A0A8K0D9G8"/>
<evidence type="ECO:0000313" key="12">
    <source>
        <dbReference type="Proteomes" id="UP000801492"/>
    </source>
</evidence>
<dbReference type="Pfam" id="PF00089">
    <property type="entry name" value="Trypsin"/>
    <property type="match status" value="1"/>
</dbReference>
<name>A0A8K0D9G8_IGNLU</name>
<evidence type="ECO:0000313" key="11">
    <source>
        <dbReference type="EMBL" id="KAF2899492.1"/>
    </source>
</evidence>
<dbReference type="InterPro" id="IPR043504">
    <property type="entry name" value="Peptidase_S1_PA_chymotrypsin"/>
</dbReference>
<dbReference type="InterPro" id="IPR001254">
    <property type="entry name" value="Trypsin_dom"/>
</dbReference>
<protein>
    <recommendedName>
        <fullName evidence="10">Peptidase S1 domain-containing protein</fullName>
    </recommendedName>
</protein>
<evidence type="ECO:0000259" key="10">
    <source>
        <dbReference type="PROSITE" id="PS50240"/>
    </source>
</evidence>
<dbReference type="GO" id="GO:0004252">
    <property type="term" value="F:serine-type endopeptidase activity"/>
    <property type="evidence" value="ECO:0007669"/>
    <property type="project" value="InterPro"/>
</dbReference>
<dbReference type="CDD" id="cd00190">
    <property type="entry name" value="Tryp_SPc"/>
    <property type="match status" value="1"/>
</dbReference>
<comment type="similarity">
    <text evidence="1">Belongs to the peptidase S1 family.</text>
</comment>
<dbReference type="Gene3D" id="2.40.10.10">
    <property type="entry name" value="Trypsin-like serine proteases"/>
    <property type="match status" value="1"/>
</dbReference>
<evidence type="ECO:0000256" key="3">
    <source>
        <dbReference type="ARBA" id="ARBA00022729"/>
    </source>
</evidence>
<keyword evidence="12" id="KW-1185">Reference proteome</keyword>
<dbReference type="PANTHER" id="PTHR24276:SF91">
    <property type="entry name" value="AT26814P-RELATED"/>
    <property type="match status" value="1"/>
</dbReference>